<feature type="region of interest" description="Disordered" evidence="1">
    <location>
        <begin position="33"/>
        <end position="58"/>
    </location>
</feature>
<name>A0A382X740_9ZZZZ</name>
<protein>
    <submittedName>
        <fullName evidence="2">Uncharacterized protein</fullName>
    </submittedName>
</protein>
<organism evidence="2">
    <name type="scientific">marine metagenome</name>
    <dbReference type="NCBI Taxonomy" id="408172"/>
    <lineage>
        <taxon>unclassified sequences</taxon>
        <taxon>metagenomes</taxon>
        <taxon>ecological metagenomes</taxon>
    </lineage>
</organism>
<feature type="non-terminal residue" evidence="2">
    <location>
        <position position="166"/>
    </location>
</feature>
<feature type="region of interest" description="Disordered" evidence="1">
    <location>
        <begin position="143"/>
        <end position="166"/>
    </location>
</feature>
<dbReference type="AlphaFoldDB" id="A0A382X740"/>
<feature type="non-terminal residue" evidence="2">
    <location>
        <position position="1"/>
    </location>
</feature>
<evidence type="ECO:0000256" key="1">
    <source>
        <dbReference type="SAM" id="MobiDB-lite"/>
    </source>
</evidence>
<proteinExistence type="predicted"/>
<evidence type="ECO:0000313" key="2">
    <source>
        <dbReference type="EMBL" id="SVD66091.1"/>
    </source>
</evidence>
<gene>
    <name evidence="2" type="ORF">METZ01_LOCUS418945</name>
</gene>
<feature type="compositionally biased region" description="Basic residues" evidence="1">
    <location>
        <begin position="40"/>
        <end position="56"/>
    </location>
</feature>
<sequence>RFHRRRPETVHVAVVVYRRRRFAQHFINADQDRQLDPSFRRQRQRGTRPRGRRQPHKNQALYALRCDGGFRRCYQLNPHRRCQPQQRHRLRTRSHRHGRNRRHRPYRRPRHHYRHRVRHLHLAPDAQWHRIDRRARPGLQHIHRHHHPRHDGPALVARSPTPGRRL</sequence>
<feature type="region of interest" description="Disordered" evidence="1">
    <location>
        <begin position="81"/>
        <end position="104"/>
    </location>
</feature>
<reference evidence="2" key="1">
    <citation type="submission" date="2018-05" db="EMBL/GenBank/DDBJ databases">
        <authorList>
            <person name="Lanie J.A."/>
            <person name="Ng W.-L."/>
            <person name="Kazmierczak K.M."/>
            <person name="Andrzejewski T.M."/>
            <person name="Davidsen T.M."/>
            <person name="Wayne K.J."/>
            <person name="Tettelin H."/>
            <person name="Glass J.I."/>
            <person name="Rusch D."/>
            <person name="Podicherti R."/>
            <person name="Tsui H.-C.T."/>
            <person name="Winkler M.E."/>
        </authorList>
    </citation>
    <scope>NUCLEOTIDE SEQUENCE</scope>
</reference>
<dbReference type="EMBL" id="UINC01164966">
    <property type="protein sequence ID" value="SVD66091.1"/>
    <property type="molecule type" value="Genomic_DNA"/>
</dbReference>
<accession>A0A382X740</accession>